<feature type="region of interest" description="Disordered" evidence="1">
    <location>
        <begin position="1"/>
        <end position="20"/>
    </location>
</feature>
<accession>B9BTN9</accession>
<name>B9BTN9_9BURK</name>
<evidence type="ECO:0000256" key="1">
    <source>
        <dbReference type="SAM" id="MobiDB-lite"/>
    </source>
</evidence>
<reference evidence="2 3" key="1">
    <citation type="journal article" date="2012" name="J. Bacteriol.">
        <title>Draft Genome Sequence Determination for Cystic Fibrosis and Chronic Granulomatous Disease Burkholderia multivorans Isolates.</title>
        <authorList>
            <person name="Varga J.J."/>
            <person name="Losada L."/>
            <person name="Zelazny A.M."/>
            <person name="Brinkac L."/>
            <person name="Harkins D."/>
            <person name="Radune D."/>
            <person name="Hostetler J."/>
            <person name="Sampaio E.P."/>
            <person name="Ronning C.M."/>
            <person name="Nierman W.C."/>
            <person name="Greenberg D.E."/>
            <person name="Holland S.M."/>
            <person name="Goldberg J.B."/>
        </authorList>
    </citation>
    <scope>NUCLEOTIDE SEQUENCE [LARGE SCALE GENOMIC DNA]</scope>
    <source>
        <strain evidence="2 3">CGD2</strain>
    </source>
</reference>
<protein>
    <submittedName>
        <fullName evidence="2">Uncharacterized protein</fullName>
    </submittedName>
</protein>
<organism evidence="2 3">
    <name type="scientific">Burkholderia multivorans CGD2</name>
    <dbReference type="NCBI Taxonomy" id="513052"/>
    <lineage>
        <taxon>Bacteria</taxon>
        <taxon>Pseudomonadati</taxon>
        <taxon>Pseudomonadota</taxon>
        <taxon>Betaproteobacteria</taxon>
        <taxon>Burkholderiales</taxon>
        <taxon>Burkholderiaceae</taxon>
        <taxon>Burkholderia</taxon>
        <taxon>Burkholderia cepacia complex</taxon>
    </lineage>
</organism>
<dbReference type="AlphaFoldDB" id="B9BTN9"/>
<comment type="caution">
    <text evidence="2">The sequence shown here is derived from an EMBL/GenBank/DDBJ whole genome shotgun (WGS) entry which is preliminary data.</text>
</comment>
<sequence length="38" mass="4195">MPVEISHRSTSSKTNGMRPRARGIRHCIAIGVIAQIHL</sequence>
<gene>
    <name evidence="2" type="ORF">BURMUCGD2_0779</name>
</gene>
<dbReference type="EMBL" id="ACFC01000008">
    <property type="protein sequence ID" value="EEE05807.1"/>
    <property type="molecule type" value="Genomic_DNA"/>
</dbReference>
<evidence type="ECO:0000313" key="2">
    <source>
        <dbReference type="EMBL" id="EEE05807.1"/>
    </source>
</evidence>
<evidence type="ECO:0000313" key="3">
    <source>
        <dbReference type="Proteomes" id="UP000004535"/>
    </source>
</evidence>
<proteinExistence type="predicted"/>
<dbReference type="Proteomes" id="UP000004535">
    <property type="component" value="Unassembled WGS sequence"/>
</dbReference>